<dbReference type="Gene3D" id="3.10.100.10">
    <property type="entry name" value="Mannose-Binding Protein A, subunit A"/>
    <property type="match status" value="2"/>
</dbReference>
<dbReference type="PROSITE" id="PS00615">
    <property type="entry name" value="C_TYPE_LECTIN_1"/>
    <property type="match status" value="1"/>
</dbReference>
<dbReference type="PROSITE" id="PS50041">
    <property type="entry name" value="C_TYPE_LECTIN_2"/>
    <property type="match status" value="2"/>
</dbReference>
<dbReference type="InterPro" id="IPR018378">
    <property type="entry name" value="C-type_lectin_CS"/>
</dbReference>
<name>A0A2G9S6C6_AQUCT</name>
<dbReference type="CDD" id="cd00037">
    <property type="entry name" value="CLECT"/>
    <property type="match status" value="1"/>
</dbReference>
<evidence type="ECO:0000259" key="2">
    <source>
        <dbReference type="PROSITE" id="PS50041"/>
    </source>
</evidence>
<evidence type="ECO:0000256" key="1">
    <source>
        <dbReference type="ARBA" id="ARBA00023157"/>
    </source>
</evidence>
<evidence type="ECO:0000313" key="3">
    <source>
        <dbReference type="EMBL" id="PIO35635.1"/>
    </source>
</evidence>
<dbReference type="InterPro" id="IPR001304">
    <property type="entry name" value="C-type_lectin-like"/>
</dbReference>
<dbReference type="OrthoDB" id="441660at2759"/>
<keyword evidence="4" id="KW-1185">Reference proteome</keyword>
<dbReference type="InterPro" id="IPR016187">
    <property type="entry name" value="CTDL_fold"/>
</dbReference>
<accession>A0A2G9S6C6</accession>
<dbReference type="InterPro" id="IPR050111">
    <property type="entry name" value="C-type_lectin/snaclec_domain"/>
</dbReference>
<dbReference type="Proteomes" id="UP000228934">
    <property type="component" value="Unassembled WGS sequence"/>
</dbReference>
<protein>
    <recommendedName>
        <fullName evidence="2">C-type lectin domain-containing protein</fullName>
    </recommendedName>
</protein>
<dbReference type="SUPFAM" id="SSF56436">
    <property type="entry name" value="C-type lectin-like"/>
    <property type="match status" value="2"/>
</dbReference>
<reference evidence="4" key="1">
    <citation type="journal article" date="2017" name="Nat. Commun.">
        <title>The North American bullfrog draft genome provides insight into hormonal regulation of long noncoding RNA.</title>
        <authorList>
            <person name="Hammond S.A."/>
            <person name="Warren R.L."/>
            <person name="Vandervalk B.P."/>
            <person name="Kucuk E."/>
            <person name="Khan H."/>
            <person name="Gibb E.A."/>
            <person name="Pandoh P."/>
            <person name="Kirk H."/>
            <person name="Zhao Y."/>
            <person name="Jones M."/>
            <person name="Mungall A.J."/>
            <person name="Coope R."/>
            <person name="Pleasance S."/>
            <person name="Moore R.A."/>
            <person name="Holt R.A."/>
            <person name="Round J.M."/>
            <person name="Ohora S."/>
            <person name="Walle B.V."/>
            <person name="Veldhoen N."/>
            <person name="Helbing C.C."/>
            <person name="Birol I."/>
        </authorList>
    </citation>
    <scope>NUCLEOTIDE SEQUENCE [LARGE SCALE GENOMIC DNA]</scope>
</reference>
<proteinExistence type="predicted"/>
<gene>
    <name evidence="3" type="ORF">AB205_0091490</name>
</gene>
<dbReference type="PANTHER" id="PTHR22803">
    <property type="entry name" value="MANNOSE, PHOSPHOLIPASE, LECTIN RECEPTOR RELATED"/>
    <property type="match status" value="1"/>
</dbReference>
<dbReference type="AlphaFoldDB" id="A0A2G9S6C6"/>
<dbReference type="Pfam" id="PF00059">
    <property type="entry name" value="Lectin_C"/>
    <property type="match status" value="2"/>
</dbReference>
<dbReference type="EMBL" id="KV926228">
    <property type="protein sequence ID" value="PIO35635.1"/>
    <property type="molecule type" value="Genomic_DNA"/>
</dbReference>
<evidence type="ECO:0000313" key="4">
    <source>
        <dbReference type="Proteomes" id="UP000228934"/>
    </source>
</evidence>
<feature type="domain" description="C-type lectin" evidence="2">
    <location>
        <begin position="5"/>
        <end position="120"/>
    </location>
</feature>
<feature type="non-terminal residue" evidence="3">
    <location>
        <position position="1"/>
    </location>
</feature>
<feature type="domain" description="C-type lectin" evidence="2">
    <location>
        <begin position="143"/>
        <end position="200"/>
    </location>
</feature>
<keyword evidence="1" id="KW-1015">Disulfide bond</keyword>
<dbReference type="SMART" id="SM00034">
    <property type="entry name" value="CLECT"/>
    <property type="match status" value="1"/>
</dbReference>
<dbReference type="InterPro" id="IPR016186">
    <property type="entry name" value="C-type_lectin-like/link_sf"/>
</dbReference>
<dbReference type="FunFam" id="3.10.100.10:FF:000022">
    <property type="entry name" value="Mannose receptor C-type 1"/>
    <property type="match status" value="1"/>
</dbReference>
<organism evidence="3 4">
    <name type="scientific">Aquarana catesbeiana</name>
    <name type="common">American bullfrog</name>
    <name type="synonym">Rana catesbeiana</name>
    <dbReference type="NCBI Taxonomy" id="8400"/>
    <lineage>
        <taxon>Eukaryota</taxon>
        <taxon>Metazoa</taxon>
        <taxon>Chordata</taxon>
        <taxon>Craniata</taxon>
        <taxon>Vertebrata</taxon>
        <taxon>Euteleostomi</taxon>
        <taxon>Amphibia</taxon>
        <taxon>Batrachia</taxon>
        <taxon>Anura</taxon>
        <taxon>Neobatrachia</taxon>
        <taxon>Ranoidea</taxon>
        <taxon>Ranidae</taxon>
        <taxon>Aquarana</taxon>
    </lineage>
</organism>
<sequence>GWKRHGYYCYFIGETASTFTEANSTCNTNAAYLMTVEDRFEQAYLTSLIGLRPEKYFWTGLTDLEERGTFKWTNNERVLYTHWNADMPGRKQGCVVMRTGNRGGLWDVIKCDEKAKFVCKKWAEGVTPPPIPTTTPEPKCPAEWKTSSTLSSCYKVIYENWGYGEPNNHQGVELCGELSSDYRLSWNDRHCEHPADWICELRKGNYYSFFNCRMAILLCGTTPEMPAKYSTCSCGAAQSVSFTGACKACVRL</sequence>